<dbReference type="KEGG" id="nia:A8C56_23635"/>
<name>A0A1A9I897_9BACT</name>
<reference evidence="1 2" key="1">
    <citation type="submission" date="2016-05" db="EMBL/GenBank/DDBJ databases">
        <title>Niabella ginsenosidivorans BS26 whole genome sequencing.</title>
        <authorList>
            <person name="Im W.T."/>
            <person name="Siddiqi M.Z."/>
        </authorList>
    </citation>
    <scope>NUCLEOTIDE SEQUENCE [LARGE SCALE GENOMIC DNA]</scope>
    <source>
        <strain evidence="1 2">BS26</strain>
    </source>
</reference>
<evidence type="ECO:0000313" key="2">
    <source>
        <dbReference type="Proteomes" id="UP000077667"/>
    </source>
</evidence>
<dbReference type="EMBL" id="CP015772">
    <property type="protein sequence ID" value="ANH83565.1"/>
    <property type="molecule type" value="Genomic_DNA"/>
</dbReference>
<gene>
    <name evidence="1" type="ORF">A8C56_23635</name>
</gene>
<accession>A0A1A9I897</accession>
<protein>
    <submittedName>
        <fullName evidence="1">Uncharacterized protein</fullName>
    </submittedName>
</protein>
<organism evidence="1 2">
    <name type="scientific">Niabella ginsenosidivorans</name>
    <dbReference type="NCBI Taxonomy" id="1176587"/>
    <lineage>
        <taxon>Bacteria</taxon>
        <taxon>Pseudomonadati</taxon>
        <taxon>Bacteroidota</taxon>
        <taxon>Chitinophagia</taxon>
        <taxon>Chitinophagales</taxon>
        <taxon>Chitinophagaceae</taxon>
        <taxon>Niabella</taxon>
    </lineage>
</organism>
<evidence type="ECO:0000313" key="1">
    <source>
        <dbReference type="EMBL" id="ANH83565.1"/>
    </source>
</evidence>
<keyword evidence="2" id="KW-1185">Reference proteome</keyword>
<proteinExistence type="predicted"/>
<dbReference type="AlphaFoldDB" id="A0A1A9I897"/>
<dbReference type="Proteomes" id="UP000077667">
    <property type="component" value="Chromosome"/>
</dbReference>
<sequence>MACFFLLKTDGTCFYSGSNLYQLTIRKGLTGSLLLTQYFFWIIQFRLPGMLQVSIFCPSGIIPGWVCHSRLP</sequence>